<dbReference type="InterPro" id="IPR011050">
    <property type="entry name" value="Pectin_lyase_fold/virulence"/>
</dbReference>
<proteinExistence type="predicted"/>
<gene>
    <name evidence="4" type="ORF">QO016_004700</name>
</gene>
<reference evidence="4 5" key="1">
    <citation type="submission" date="2023-07" db="EMBL/GenBank/DDBJ databases">
        <title>Genomic Encyclopedia of Type Strains, Phase IV (KMG-IV): sequencing the most valuable type-strain genomes for metagenomic binning, comparative biology and taxonomic classification.</title>
        <authorList>
            <person name="Goeker M."/>
        </authorList>
    </citation>
    <scope>NUCLEOTIDE SEQUENCE [LARGE SCALE GENOMIC DNA]</scope>
    <source>
        <strain evidence="4 5">DSM 19562</strain>
    </source>
</reference>
<dbReference type="InterPro" id="IPR012332">
    <property type="entry name" value="Autotransporter_pectin_lyase_C"/>
</dbReference>
<accession>A0ABU0HS63</accession>
<feature type="compositionally biased region" description="Gly residues" evidence="2">
    <location>
        <begin position="2404"/>
        <end position="2437"/>
    </location>
</feature>
<protein>
    <submittedName>
        <fullName evidence="4">Autotransporter-associated beta strand protein</fullName>
    </submittedName>
</protein>
<feature type="compositionally biased region" description="Low complexity" evidence="2">
    <location>
        <begin position="164"/>
        <end position="175"/>
    </location>
</feature>
<dbReference type="Pfam" id="PF12951">
    <property type="entry name" value="PATR"/>
    <property type="match status" value="10"/>
</dbReference>
<feature type="region of interest" description="Disordered" evidence="2">
    <location>
        <begin position="139"/>
        <end position="190"/>
    </location>
</feature>
<feature type="domain" description="Autotransporter" evidence="3">
    <location>
        <begin position="2528"/>
        <end position="2808"/>
    </location>
</feature>
<dbReference type="NCBIfam" id="TIGR02601">
    <property type="entry name" value="autotrns_rpt"/>
    <property type="match status" value="8"/>
</dbReference>
<evidence type="ECO:0000313" key="4">
    <source>
        <dbReference type="EMBL" id="MDQ0445173.1"/>
    </source>
</evidence>
<dbReference type="RefSeq" id="WP_238249923.1">
    <property type="nucleotide sequence ID" value="NZ_BPQX01000035.1"/>
</dbReference>
<dbReference type="Gene3D" id="2.160.20.20">
    <property type="match status" value="3"/>
</dbReference>
<feature type="region of interest" description="Disordered" evidence="2">
    <location>
        <begin position="111"/>
        <end position="130"/>
    </location>
</feature>
<dbReference type="InterPro" id="IPR051551">
    <property type="entry name" value="Autotransporter_adhesion"/>
</dbReference>
<keyword evidence="1" id="KW-0732">Signal</keyword>
<sequence length="2808" mass="274081">MTLQMLRRCFWLRFAMRMAYPETCRMLEQSGIVTHHAVVRRRAGWLVALLASTALVAVPPALVPFGMGSIAQAAGAGGSANGGTGGGAGGATNLTSQGGAGGSGKTAYDGGGGGGAGASKSGAGGSSLSAGGGSMSYSPGGNGGAGTKPSAGGGSGGGGGVHGYEGSSSPTQAYTGGNGGAGGDAGDTNSGGGGGGAGGYGAVLTGAGSFIIQHNLTGGDGGQGGQADRYGGVGGEGGYGLALSDQNAKVTVGDNVTIAGGKSGKSGVGSGYMAPGGVGISGGKVTIVLSSTATVKGGATGTRWENTANAIDLTDGNNTVELQGNGAATFNTYASLLGNVVAAGTSNTLRLTGLGGVFEASNLNGDAMPMTGTFRGFGKVEVNSTGTWIVTGSQSGSGAIGWNVAGGALQLGNDSHSATIIGDTTVADKATLSTILSTGDTTFGGTITGNLTVSNGGTLAVTQSGSSGTPVSAVNLTLASGSTLAVSLGPTSSRALITATGTFSYNGSLTITGKVGFGDGTYQLVNYATEPAASDKFTAITGPAGYTYTTALDRTNKLLTLTVVSPDPYWNGSTTTGNTGPVIGGDGAWKNDSTYTNWTNADGTARVGSDSRKKAIFAGTAGTVTVEAGIMPPSAAGLVFKVDGYKLTGRSIGLYPLQGMPTITVEGSSTTATIGSVSTSKGVELLGGGTLIFTDTNSYTGGTTITSGTLQLGDGKSSGSISGDVVNNDKLVFKSPSDISFGGVISGSGSLEKKGARTLTLTGMTAATGGYTGTTTVSEGTLAFAGASGKDSILAGGLSVASGGTLSVQPSANAGASSVTVTDLTLLTGSTLRVSLGAPSTTAPLKSTGTFSYNGNLSINNLNNFGEGTYALVRYATDPNATDKFSTISGPSGYKYTTALDRTNKLLTLTIVAPPVFWNGQTTTGNTGPVVGGDGTWKADQSVTNWTNDAGTDRSGYNGAQTAIFAGSAGTVTIDGAGGTSPVSSKGLTFSVTGYTITGDALKLAPASGAAAVTVDGTGITATIASELQGTNGVEVLGGGTLVLTGANTYTGGTTITSGTLQIGGGKTTGSIMGNVANNGKLVFNRSDDVTFTGVVSGTGSLVKRGAGTLSLIATNTYTGLTTVEAGTLQIAGAQGSGSLAGSVEVQKDAAFSGDLATSHEGLIRGNVTVSDGGMLLGNVGNTTITIRGNLTLASNATTTMILGAPSTTAAIGVGGALNLGGKLNLIAYDGFTSGTYRVFDYGSSLGGSGLTIGEAPDDSLFAIDTKTAKQVNLIASAGQYWNGAPVSSGGTSAVVGGDGTWDGNTTNWTDGDGKNAAAFGQNSLAVFDGKAGKVTIKDGTTPNVTGLTFHTDGYEITGGSIALTGFNGSASTRISVNDEKAPTGGTATISSTLTGSQTIDKVGAGTLILTGNNDAYGGDVTVSAGTLVAGGGHAIGDQSKVNVDAGATFKVIADETLGKISGPGTVILDKASLTVGADDGDSTLDASLSGDGGLTKTGKGTLSVSGTNTQTGGTTIAGGGLVLSGSLTGDVKVQDKAWLSGKGNVDGTVHVLDGGTLKGGPDAGLSMGGLDVASKGTLSVSLAGASTTGVYQVKGDVTLNGTVAVTTNPGFGLGVYRIADYTGHGSGGSSGVSGLGANYVGGVQTSIDHQINLIVEDSGSPAIAFWNGANLSPTQTVKGGSGTWSSDANHTNWVNDSGTISRPAPGGFSVFQGEAGTITVDASAGAVGATGLQFATNGYVVQGDAITLPGSGSMPVRVGDGSPAGAAMTATIAADLTGRTGLEKTDLGTLILTGAKSYTGVTTVTAGTLQLGDGVTAGSVSGDIVNNAALVFAPGGSQTYAGAISGTGSLLKQGPGTLSLSGSHSYTGATTVAGGRLDVNGSLAASSGVTVHSGATLGGAGTVGAVLVETGGTVAGIQGQTLTTGNLTLSPGTHVSARLGESATGSALFSVKGDLTLNGILDVSSETGRFGAGLYRIMSYTGTLSGSGLSVGMLDRNVNVPDLSVETDATAKTVSLLTRPGVASFWNGGKPGAGLVEGGDGTWTANTIWTNARATTSTNILEGATAIFTGAPGKVRVDASAGPVSVAGMQFVTSGYAVQGDPITVRENGLTVRVGDGTKEGAAVTATIATPLAGTGALHKTDYGTLILSGTNTYSGGTSVEAGTLKLASSGAVGSNAVSLNEGTVLSFAGDLALSNALVFPQVGDPVIDTEDHTVTLNGGISGVGDLSKIGSGTLILSGTNTYTGATDVVAGTLVVDGSIAASSGVKVETGATLGGSGTVAALTVLSGGTVAPGVTGPFSTLNVAGPVTFGAGSTYRVQIDASGRTDSIVATGAATLSGGTVDVRAGTGTFTAGQSYRILSAAGGRTGQFETLRTTTNLAFLQPSLGYDSTGVNLSLARATSGDGGGTGGSTGGTGDTGGSTGGTGGAGGTPNSGGNAGGGNVVRFASVAATGNQRNAAAAIEALGSGRLYNAVLSQSAAGARQAFDATSGEVHASAVSAGIEDSRVVRDAILDRLQEISRVASPSDSAAGSGVWGTGFGTFGRTGSDGNAAQLKRSLSGFVLGADGRLDVPELGAWRVGVAGGYTDDVLSVNARSSRGDLKMVFGGAYAGALYGALDIKLGVLGGGTQVTTQRTILFPGFMDTAHGRRDGTIVQGFGEVGYRIGVPGGYVEPVIQGAVIRFDQDGLREGGGPTALRVLSRTNEVGTTTAGLRSEVSLSSEWPLVARGLVGWRHAYGDVSPKALVAFGGTGSPFAVSGAPIDQDAVVGEVGLAYRASDLVSLSLGYTAQAGRHAADQSVKGQFELRF</sequence>
<dbReference type="InterPro" id="IPR005546">
    <property type="entry name" value="Autotransporte_beta"/>
</dbReference>
<dbReference type="InterPro" id="IPR013425">
    <property type="entry name" value="Autotrns_rpt"/>
</dbReference>
<evidence type="ECO:0000256" key="2">
    <source>
        <dbReference type="SAM" id="MobiDB-lite"/>
    </source>
</evidence>
<name>A0ABU0HS63_9HYPH</name>
<dbReference type="PANTHER" id="PTHR35037">
    <property type="entry name" value="C-TERMINAL REGION OF AIDA-LIKE PROTEIN"/>
    <property type="match status" value="1"/>
</dbReference>
<keyword evidence="5" id="KW-1185">Reference proteome</keyword>
<dbReference type="Proteomes" id="UP001236369">
    <property type="component" value="Unassembled WGS sequence"/>
</dbReference>
<dbReference type="PANTHER" id="PTHR35037:SF3">
    <property type="entry name" value="C-TERMINAL REGION OF AIDA-LIKE PROTEIN"/>
    <property type="match status" value="1"/>
</dbReference>
<feature type="compositionally biased region" description="Gly residues" evidence="2">
    <location>
        <begin position="139"/>
        <end position="163"/>
    </location>
</feature>
<comment type="caution">
    <text evidence="4">The sequence shown here is derived from an EMBL/GenBank/DDBJ whole genome shotgun (WGS) entry which is preliminary data.</text>
</comment>
<feature type="region of interest" description="Disordered" evidence="2">
    <location>
        <begin position="2400"/>
        <end position="2437"/>
    </location>
</feature>
<dbReference type="EMBL" id="JAUSVV010000022">
    <property type="protein sequence ID" value="MDQ0445173.1"/>
    <property type="molecule type" value="Genomic_DNA"/>
</dbReference>
<dbReference type="SUPFAM" id="SSF51126">
    <property type="entry name" value="Pectin lyase-like"/>
    <property type="match status" value="4"/>
</dbReference>
<feature type="compositionally biased region" description="Gly residues" evidence="2">
    <location>
        <begin position="176"/>
        <end position="190"/>
    </location>
</feature>
<dbReference type="PROSITE" id="PS51208">
    <property type="entry name" value="AUTOTRANSPORTER"/>
    <property type="match status" value="1"/>
</dbReference>
<dbReference type="Gene3D" id="2.40.128.130">
    <property type="entry name" value="Autotransporter beta-domain"/>
    <property type="match status" value="1"/>
</dbReference>
<evidence type="ECO:0000256" key="1">
    <source>
        <dbReference type="ARBA" id="ARBA00022729"/>
    </source>
</evidence>
<dbReference type="InterPro" id="IPR036709">
    <property type="entry name" value="Autotransporte_beta_dom_sf"/>
</dbReference>
<dbReference type="SMART" id="SM00869">
    <property type="entry name" value="Autotransporter"/>
    <property type="match status" value="1"/>
</dbReference>
<organism evidence="4 5">
    <name type="scientific">Methylobacterium persicinum</name>
    <dbReference type="NCBI Taxonomy" id="374426"/>
    <lineage>
        <taxon>Bacteria</taxon>
        <taxon>Pseudomonadati</taxon>
        <taxon>Pseudomonadota</taxon>
        <taxon>Alphaproteobacteria</taxon>
        <taxon>Hyphomicrobiales</taxon>
        <taxon>Methylobacteriaceae</taxon>
        <taxon>Methylobacterium</taxon>
    </lineage>
</organism>
<evidence type="ECO:0000259" key="3">
    <source>
        <dbReference type="PROSITE" id="PS51208"/>
    </source>
</evidence>
<evidence type="ECO:0000313" key="5">
    <source>
        <dbReference type="Proteomes" id="UP001236369"/>
    </source>
</evidence>
<dbReference type="SUPFAM" id="SSF103515">
    <property type="entry name" value="Autotransporter"/>
    <property type="match status" value="1"/>
</dbReference>